<name>A0A402CNK1_9BACT</name>
<evidence type="ECO:0000313" key="1">
    <source>
        <dbReference type="EMBL" id="BDI33369.1"/>
    </source>
</evidence>
<dbReference type="EMBL" id="AP025739">
    <property type="protein sequence ID" value="BDI33369.1"/>
    <property type="molecule type" value="Genomic_DNA"/>
</dbReference>
<organism evidence="1 2">
    <name type="scientific">Capsulimonas corticalis</name>
    <dbReference type="NCBI Taxonomy" id="2219043"/>
    <lineage>
        <taxon>Bacteria</taxon>
        <taxon>Bacillati</taxon>
        <taxon>Armatimonadota</taxon>
        <taxon>Armatimonadia</taxon>
        <taxon>Capsulimonadales</taxon>
        <taxon>Capsulimonadaceae</taxon>
        <taxon>Capsulimonas</taxon>
    </lineage>
</organism>
<sequence>MTTTFAMKMKDIRIAEAELAGGMDCDCCCPLAQVMNRTTGKNQWSIGVCDAVNIYTGERYPLPENALKFKERWDRDGKPKPITFNLDILS</sequence>
<accession>A0A402CNK1</accession>
<dbReference type="KEGG" id="ccot:CCAX7_54200"/>
<dbReference type="RefSeq" id="WP_119318976.1">
    <property type="nucleotide sequence ID" value="NZ_AP025739.1"/>
</dbReference>
<reference evidence="1 2" key="1">
    <citation type="journal article" date="2019" name="Int. J. Syst. Evol. Microbiol.">
        <title>Capsulimonas corticalis gen. nov., sp. nov., an aerobic capsulated bacterium, of a novel bacterial order, Capsulimonadales ord. nov., of the class Armatimonadia of the phylum Armatimonadetes.</title>
        <authorList>
            <person name="Li J."/>
            <person name="Kudo C."/>
            <person name="Tonouchi A."/>
        </authorList>
    </citation>
    <scope>NUCLEOTIDE SEQUENCE [LARGE SCALE GENOMIC DNA]</scope>
    <source>
        <strain evidence="1 2">AX-7</strain>
    </source>
</reference>
<keyword evidence="2" id="KW-1185">Reference proteome</keyword>
<dbReference type="AlphaFoldDB" id="A0A402CNK1"/>
<evidence type="ECO:0000313" key="2">
    <source>
        <dbReference type="Proteomes" id="UP000287394"/>
    </source>
</evidence>
<dbReference type="Proteomes" id="UP000287394">
    <property type="component" value="Chromosome"/>
</dbReference>
<proteinExistence type="predicted"/>
<protein>
    <submittedName>
        <fullName evidence="1">Uncharacterized protein</fullName>
    </submittedName>
</protein>
<gene>
    <name evidence="1" type="ORF">CCAX7_54200</name>
</gene>